<keyword evidence="2" id="KW-0732">Signal</keyword>
<feature type="compositionally biased region" description="Basic and acidic residues" evidence="1">
    <location>
        <begin position="355"/>
        <end position="380"/>
    </location>
</feature>
<dbReference type="InterPro" id="IPR032710">
    <property type="entry name" value="NTF2-like_dom_sf"/>
</dbReference>
<dbReference type="SUPFAM" id="SSF54427">
    <property type="entry name" value="NTF2-like"/>
    <property type="match status" value="1"/>
</dbReference>
<evidence type="ECO:0000313" key="5">
    <source>
        <dbReference type="Proteomes" id="UP000067626"/>
    </source>
</evidence>
<dbReference type="RefSeq" id="WP_169796576.1">
    <property type="nucleotide sequence ID" value="NZ_CP012159.1"/>
</dbReference>
<proteinExistence type="predicted"/>
<dbReference type="STRING" id="52.CMC5_036490"/>
<evidence type="ECO:0000313" key="4">
    <source>
        <dbReference type="EMBL" id="AKT39502.1"/>
    </source>
</evidence>
<keyword evidence="5" id="KW-1185">Reference proteome</keyword>
<dbReference type="KEGG" id="ccro:CMC5_036490"/>
<accession>A0A0K1EFN1</accession>
<feature type="region of interest" description="Disordered" evidence="1">
    <location>
        <begin position="330"/>
        <end position="380"/>
    </location>
</feature>
<dbReference type="Pfam" id="PF14534">
    <property type="entry name" value="DUF4440"/>
    <property type="match status" value="1"/>
</dbReference>
<feature type="chain" id="PRO_5005459377" description="DUF4440 domain-containing protein" evidence="2">
    <location>
        <begin position="23"/>
        <end position="536"/>
    </location>
</feature>
<gene>
    <name evidence="4" type="ORF">CMC5_036490</name>
</gene>
<evidence type="ECO:0000256" key="1">
    <source>
        <dbReference type="SAM" id="MobiDB-lite"/>
    </source>
</evidence>
<reference evidence="4 5" key="1">
    <citation type="submission" date="2015-07" db="EMBL/GenBank/DDBJ databases">
        <title>Genome analysis of myxobacterium Chondromyces crocatus Cm c5 reveals a high potential for natural compound synthesis and the genetic basis for the loss of fruiting body formation.</title>
        <authorList>
            <person name="Zaburannyi N."/>
            <person name="Bunk B."/>
            <person name="Maier J."/>
            <person name="Overmann J."/>
            <person name="Mueller R."/>
        </authorList>
    </citation>
    <scope>NUCLEOTIDE SEQUENCE [LARGE SCALE GENOMIC DNA]</scope>
    <source>
        <strain evidence="4 5">Cm c5</strain>
    </source>
</reference>
<dbReference type="Gene3D" id="3.10.450.50">
    <property type="match status" value="1"/>
</dbReference>
<dbReference type="InterPro" id="IPR027843">
    <property type="entry name" value="DUF4440"/>
</dbReference>
<evidence type="ECO:0000259" key="3">
    <source>
        <dbReference type="Pfam" id="PF14534"/>
    </source>
</evidence>
<dbReference type="AlphaFoldDB" id="A0A0K1EFN1"/>
<feature type="compositionally biased region" description="Low complexity" evidence="1">
    <location>
        <begin position="24"/>
        <end position="42"/>
    </location>
</feature>
<evidence type="ECO:0000256" key="2">
    <source>
        <dbReference type="SAM" id="SignalP"/>
    </source>
</evidence>
<feature type="signal peptide" evidence="2">
    <location>
        <begin position="1"/>
        <end position="22"/>
    </location>
</feature>
<sequence>MKTPRTAGWLVCSLALALPACSDSSRPTASPAPTTSAQAAPTEVVNPHPAPAAKTGDEARALVDQWAAAQNEGKPEAYAALYAPKFEGVRRSGSRVWHLDRARWLKLREEAIQKKAEVKVSDVSVIPSLAGAVVTFTQQGAQGPTSDEGQKRLVLVRSEGKLLIAREELLRADKGKEAGTPGAAGQVTLAIRTPKPMLVLDTNPKDEWGDETPWLATRGDVVQAGRTVDASKLPPELASVRGKRFELFGKAGKVCEATVTSFGLLGQVKPNASFVTRWDGKDEASGEALGDVDVAKDAWDLSATRGEAGGRVLTGLLFASQGKCDEALWGRPLPEAPKGGEAEAGKEAAATDAKAAGDKAKAAGDKAKSAGDKAKAGEEAPKAETVVVEAKPADNTTRDKVLQDLRKLPAYAELQKEYEGLKAAGDPARWEEAQGSKQEVLVMELPSGVTLITATLSAGTGCGTFGGALSAVWESKGGKLTRVSEAFGEALPAVSAADVDGDGRFEIVFENGMLRSSGAHYEQWERLVVPALDSGC</sequence>
<protein>
    <recommendedName>
        <fullName evidence="3">DUF4440 domain-containing protein</fullName>
    </recommendedName>
</protein>
<dbReference type="EMBL" id="CP012159">
    <property type="protein sequence ID" value="AKT39502.1"/>
    <property type="molecule type" value="Genomic_DNA"/>
</dbReference>
<feature type="region of interest" description="Disordered" evidence="1">
    <location>
        <begin position="23"/>
        <end position="56"/>
    </location>
</feature>
<name>A0A0K1EFN1_CHOCO</name>
<feature type="domain" description="DUF4440" evidence="3">
    <location>
        <begin position="60"/>
        <end position="141"/>
    </location>
</feature>
<dbReference type="Proteomes" id="UP000067626">
    <property type="component" value="Chromosome"/>
</dbReference>
<organism evidence="4 5">
    <name type="scientific">Chondromyces crocatus</name>
    <dbReference type="NCBI Taxonomy" id="52"/>
    <lineage>
        <taxon>Bacteria</taxon>
        <taxon>Pseudomonadati</taxon>
        <taxon>Myxococcota</taxon>
        <taxon>Polyangia</taxon>
        <taxon>Polyangiales</taxon>
        <taxon>Polyangiaceae</taxon>
        <taxon>Chondromyces</taxon>
    </lineage>
</organism>
<dbReference type="PATRIC" id="fig|52.7.peg.4023"/>